<keyword evidence="10" id="KW-1185">Reference proteome</keyword>
<feature type="transmembrane region" description="Helical" evidence="8">
    <location>
        <begin position="254"/>
        <end position="279"/>
    </location>
</feature>
<dbReference type="PANTHER" id="PTHR42865">
    <property type="entry name" value="PROTON/GLUTAMATE-ASPARTATE SYMPORTER"/>
    <property type="match status" value="1"/>
</dbReference>
<feature type="transmembrane region" description="Helical" evidence="8">
    <location>
        <begin position="286"/>
        <end position="308"/>
    </location>
</feature>
<dbReference type="Proteomes" id="UP000239504">
    <property type="component" value="Unassembled WGS sequence"/>
</dbReference>
<comment type="caution">
    <text evidence="9">The sequence shown here is derived from an EMBL/GenBank/DDBJ whole genome shotgun (WGS) entry which is preliminary data.</text>
</comment>
<evidence type="ECO:0000256" key="6">
    <source>
        <dbReference type="ARBA" id="ARBA00023136"/>
    </source>
</evidence>
<protein>
    <submittedName>
        <fullName evidence="9">Dicarboxylate/amino acid:cation symporter</fullName>
    </submittedName>
</protein>
<feature type="transmembrane region" description="Helical" evidence="8">
    <location>
        <begin position="183"/>
        <end position="200"/>
    </location>
</feature>
<keyword evidence="2" id="KW-0813">Transport</keyword>
<evidence type="ECO:0000256" key="2">
    <source>
        <dbReference type="ARBA" id="ARBA00022448"/>
    </source>
</evidence>
<keyword evidence="5 8" id="KW-1133">Transmembrane helix</keyword>
<feature type="transmembrane region" description="Helical" evidence="8">
    <location>
        <begin position="388"/>
        <end position="410"/>
    </location>
</feature>
<dbReference type="GO" id="GO:0005886">
    <property type="term" value="C:plasma membrane"/>
    <property type="evidence" value="ECO:0007669"/>
    <property type="project" value="UniProtKB-SubCell"/>
</dbReference>
<dbReference type="EMBL" id="PJCH01000005">
    <property type="protein sequence ID" value="PQA88045.1"/>
    <property type="molecule type" value="Genomic_DNA"/>
</dbReference>
<dbReference type="GO" id="GO:0006835">
    <property type="term" value="P:dicarboxylic acid transport"/>
    <property type="evidence" value="ECO:0007669"/>
    <property type="project" value="TreeGrafter"/>
</dbReference>
<keyword evidence="6 8" id="KW-0472">Membrane</keyword>
<dbReference type="InterPro" id="IPR036458">
    <property type="entry name" value="Na:dicarbo_symporter_sf"/>
</dbReference>
<reference evidence="9 10" key="1">
    <citation type="submission" date="2017-12" db="EMBL/GenBank/DDBJ databases">
        <authorList>
            <person name="Hurst M.R.H."/>
        </authorList>
    </citation>
    <scope>NUCLEOTIDE SEQUENCE [LARGE SCALE GENOMIC DNA]</scope>
    <source>
        <strain evidence="9 10">SY-3-19</strain>
    </source>
</reference>
<dbReference type="InterPro" id="IPR001991">
    <property type="entry name" value="Na-dicarboxylate_symporter"/>
</dbReference>
<organism evidence="9 10">
    <name type="scientific">Hyphococcus luteus</name>
    <dbReference type="NCBI Taxonomy" id="2058213"/>
    <lineage>
        <taxon>Bacteria</taxon>
        <taxon>Pseudomonadati</taxon>
        <taxon>Pseudomonadota</taxon>
        <taxon>Alphaproteobacteria</taxon>
        <taxon>Parvularculales</taxon>
        <taxon>Parvularculaceae</taxon>
        <taxon>Hyphococcus</taxon>
    </lineage>
</organism>
<evidence type="ECO:0000256" key="7">
    <source>
        <dbReference type="SAM" id="MobiDB-lite"/>
    </source>
</evidence>
<evidence type="ECO:0000256" key="1">
    <source>
        <dbReference type="ARBA" id="ARBA00004651"/>
    </source>
</evidence>
<gene>
    <name evidence="9" type="ORF">CW354_06850</name>
</gene>
<evidence type="ECO:0000256" key="5">
    <source>
        <dbReference type="ARBA" id="ARBA00022989"/>
    </source>
</evidence>
<feature type="transmembrane region" description="Helical" evidence="8">
    <location>
        <begin position="103"/>
        <end position="125"/>
    </location>
</feature>
<evidence type="ECO:0000256" key="3">
    <source>
        <dbReference type="ARBA" id="ARBA00022475"/>
    </source>
</evidence>
<comment type="subcellular location">
    <subcellularLocation>
        <location evidence="1">Cell membrane</location>
        <topology evidence="1">Multi-pass membrane protein</topology>
    </subcellularLocation>
</comment>
<dbReference type="PANTHER" id="PTHR42865:SF7">
    <property type="entry name" value="PROTON_GLUTAMATE-ASPARTATE SYMPORTER"/>
    <property type="match status" value="1"/>
</dbReference>
<dbReference type="Pfam" id="PF00375">
    <property type="entry name" value="SDF"/>
    <property type="match status" value="1"/>
</dbReference>
<dbReference type="Gene3D" id="1.10.3860.10">
    <property type="entry name" value="Sodium:dicarboxylate symporter"/>
    <property type="match status" value="1"/>
</dbReference>
<dbReference type="RefSeq" id="WP_104829290.1">
    <property type="nucleotide sequence ID" value="NZ_PJCH01000005.1"/>
</dbReference>
<keyword evidence="3" id="KW-1003">Cell membrane</keyword>
<sequence length="460" mass="46938">MPKSRFKYNSLNRRLDVLVSGKLWLQVLIAIVIGVAVGALFGPDLNLVSRSVAELVGEWLALPGRLFLALIRMVIIPLVASSIIMGLTAAGEGSDLKRIGVRFIVYVLTTTMAAASLGGGLAWLVGAGKDIAVKAPPTPSLKPDPATIEQAVSPIETISRDLPAMISNLIPQNISASILEQDMLAVVVFSLFIGIAVITADNRELTKPLVSLMGAVLEVCMTVIRTAMRFAPFAVFGLMAQTTALNGLNTLIDLAVYCAVVIGGLGLLLALYLVIVAVFGGMTPWGFLRAVAPVQLLAFSTSSSAAVMPLTMKTAVEKLGVPPSLAGAVAPLAATVNMAGTALYQSAAIVFLANIAGSSLSFGEAAFIMVTLTGASIGAPAAPGASIAVLSATATSFGIPLTGLALVLGVDRLLDMARTAVNVTGDLVACRLLSKGGPAAASAAPPAPSHAAPPPKDAAA</sequence>
<dbReference type="GO" id="GO:0015293">
    <property type="term" value="F:symporter activity"/>
    <property type="evidence" value="ECO:0007669"/>
    <property type="project" value="UniProtKB-KW"/>
</dbReference>
<accession>A0A2S7K6A1</accession>
<evidence type="ECO:0000256" key="4">
    <source>
        <dbReference type="ARBA" id="ARBA00022692"/>
    </source>
</evidence>
<evidence type="ECO:0000256" key="8">
    <source>
        <dbReference type="SAM" id="Phobius"/>
    </source>
</evidence>
<feature type="transmembrane region" description="Helical" evidence="8">
    <location>
        <begin position="66"/>
        <end position="91"/>
    </location>
</feature>
<feature type="transmembrane region" description="Helical" evidence="8">
    <location>
        <begin position="328"/>
        <end position="353"/>
    </location>
</feature>
<proteinExistence type="predicted"/>
<evidence type="ECO:0000313" key="10">
    <source>
        <dbReference type="Proteomes" id="UP000239504"/>
    </source>
</evidence>
<evidence type="ECO:0000313" key="9">
    <source>
        <dbReference type="EMBL" id="PQA88045.1"/>
    </source>
</evidence>
<feature type="compositionally biased region" description="Pro residues" evidence="7">
    <location>
        <begin position="445"/>
        <end position="460"/>
    </location>
</feature>
<feature type="region of interest" description="Disordered" evidence="7">
    <location>
        <begin position="438"/>
        <end position="460"/>
    </location>
</feature>
<keyword evidence="4 8" id="KW-0812">Transmembrane</keyword>
<dbReference type="OrthoDB" id="9766690at2"/>
<name>A0A2S7K6A1_9PROT</name>
<dbReference type="PRINTS" id="PR00173">
    <property type="entry name" value="EDTRNSPORT"/>
</dbReference>
<dbReference type="SUPFAM" id="SSF118215">
    <property type="entry name" value="Proton glutamate symport protein"/>
    <property type="match status" value="1"/>
</dbReference>
<dbReference type="AlphaFoldDB" id="A0A2S7K6A1"/>
<feature type="transmembrane region" description="Helical" evidence="8">
    <location>
        <begin position="21"/>
        <end position="41"/>
    </location>
</feature>